<feature type="region of interest" description="Disordered" evidence="1">
    <location>
        <begin position="130"/>
        <end position="167"/>
    </location>
</feature>
<reference evidence="2 3" key="1">
    <citation type="submission" date="2024-02" db="EMBL/GenBank/DDBJ databases">
        <title>High-quality chromosome-scale genome assembly of Pensacola bahiagrass (Paspalum notatum Flugge var. saurae).</title>
        <authorList>
            <person name="Vega J.M."/>
            <person name="Podio M."/>
            <person name="Orjuela J."/>
            <person name="Siena L.A."/>
            <person name="Pessino S.C."/>
            <person name="Combes M.C."/>
            <person name="Mariac C."/>
            <person name="Albertini E."/>
            <person name="Pupilli F."/>
            <person name="Ortiz J.P.A."/>
            <person name="Leblanc O."/>
        </authorList>
    </citation>
    <scope>NUCLEOTIDE SEQUENCE [LARGE SCALE GENOMIC DNA]</scope>
    <source>
        <strain evidence="2">R1</strain>
        <tissue evidence="2">Leaf</tissue>
    </source>
</reference>
<keyword evidence="3" id="KW-1185">Reference proteome</keyword>
<dbReference type="AlphaFoldDB" id="A0AAQ3WX95"/>
<proteinExistence type="predicted"/>
<protein>
    <submittedName>
        <fullName evidence="2">Uncharacterized protein</fullName>
    </submittedName>
</protein>
<dbReference type="Proteomes" id="UP001341281">
    <property type="component" value="Chromosome 05"/>
</dbReference>
<dbReference type="EMBL" id="CP144749">
    <property type="protein sequence ID" value="WVZ76646.1"/>
    <property type="molecule type" value="Genomic_DNA"/>
</dbReference>
<organism evidence="2 3">
    <name type="scientific">Paspalum notatum var. saurae</name>
    <dbReference type="NCBI Taxonomy" id="547442"/>
    <lineage>
        <taxon>Eukaryota</taxon>
        <taxon>Viridiplantae</taxon>
        <taxon>Streptophyta</taxon>
        <taxon>Embryophyta</taxon>
        <taxon>Tracheophyta</taxon>
        <taxon>Spermatophyta</taxon>
        <taxon>Magnoliopsida</taxon>
        <taxon>Liliopsida</taxon>
        <taxon>Poales</taxon>
        <taxon>Poaceae</taxon>
        <taxon>PACMAD clade</taxon>
        <taxon>Panicoideae</taxon>
        <taxon>Andropogonodae</taxon>
        <taxon>Paspaleae</taxon>
        <taxon>Paspalinae</taxon>
        <taxon>Paspalum</taxon>
    </lineage>
</organism>
<gene>
    <name evidence="2" type="ORF">U9M48_024602</name>
</gene>
<evidence type="ECO:0000256" key="1">
    <source>
        <dbReference type="SAM" id="MobiDB-lite"/>
    </source>
</evidence>
<accession>A0AAQ3WX95</accession>
<sequence length="179" mass="19989">MVVPSLNHPRQATLDPLSVLALLEDEQKFKIGGVGRPLVRPTDLTSQPIATSMIHIMKKHKCTQIQPQDQASNVSKGRKCTKSRILNVINLREKQSGQCRPDTWSPNLLQGRPTYPRRHFTRATTVLTANRHGDARSSRWSAKAVDRVVARPQSRSADHQPRPATDLSLLQIPSSHMGL</sequence>
<name>A0AAQ3WX95_PASNO</name>
<evidence type="ECO:0000313" key="3">
    <source>
        <dbReference type="Proteomes" id="UP001341281"/>
    </source>
</evidence>
<evidence type="ECO:0000313" key="2">
    <source>
        <dbReference type="EMBL" id="WVZ76646.1"/>
    </source>
</evidence>